<proteinExistence type="inferred from homology"/>
<dbReference type="InterPro" id="IPR002941">
    <property type="entry name" value="DNA_methylase_N4/N6"/>
</dbReference>
<feature type="region of interest" description="Disordered" evidence="4">
    <location>
        <begin position="1"/>
        <end position="23"/>
    </location>
</feature>
<dbReference type="Pfam" id="PF04471">
    <property type="entry name" value="Mrr_cat"/>
    <property type="match status" value="1"/>
</dbReference>
<dbReference type="PANTHER" id="PTHR13370:SF24">
    <property type="entry name" value="TYPE III RESTRICTION-MODIFICATION ENZYME STYLTI MOD SUBUNIT"/>
    <property type="match status" value="1"/>
</dbReference>
<dbReference type="EC" id="2.1.1.-" evidence="3"/>
<keyword evidence="1" id="KW-0489">Methyltransferase</keyword>
<feature type="compositionally biased region" description="Basic and acidic residues" evidence="4">
    <location>
        <begin position="1"/>
        <end position="10"/>
    </location>
</feature>
<keyword evidence="8" id="KW-1185">Reference proteome</keyword>
<keyword evidence="2" id="KW-0808">Transferase</keyword>
<dbReference type="PRINTS" id="PR00508">
    <property type="entry name" value="S21N4MTFRASE"/>
</dbReference>
<evidence type="ECO:0000313" key="8">
    <source>
        <dbReference type="Proteomes" id="UP001501822"/>
    </source>
</evidence>
<dbReference type="InterPro" id="IPR007560">
    <property type="entry name" value="Restrct_endonuc_IV_Mrr"/>
</dbReference>
<name>A0ABN0W0Y9_9ACTN</name>
<evidence type="ECO:0000256" key="4">
    <source>
        <dbReference type="SAM" id="MobiDB-lite"/>
    </source>
</evidence>
<dbReference type="Proteomes" id="UP001501822">
    <property type="component" value="Unassembled WGS sequence"/>
</dbReference>
<evidence type="ECO:0000259" key="5">
    <source>
        <dbReference type="Pfam" id="PF01555"/>
    </source>
</evidence>
<evidence type="ECO:0000256" key="1">
    <source>
        <dbReference type="ARBA" id="ARBA00022603"/>
    </source>
</evidence>
<dbReference type="EMBL" id="BAAABM010000007">
    <property type="protein sequence ID" value="GAA0322355.1"/>
    <property type="molecule type" value="Genomic_DNA"/>
</dbReference>
<comment type="caution">
    <text evidence="7">The sequence shown here is derived from an EMBL/GenBank/DDBJ whole genome shotgun (WGS) entry which is preliminary data.</text>
</comment>
<evidence type="ECO:0000259" key="6">
    <source>
        <dbReference type="Pfam" id="PF04471"/>
    </source>
</evidence>
<dbReference type="Pfam" id="PF01555">
    <property type="entry name" value="N6_N4_Mtase"/>
    <property type="match status" value="1"/>
</dbReference>
<comment type="similarity">
    <text evidence="3">Belongs to the N(4)/N(6)-methyltransferase family.</text>
</comment>
<reference evidence="7 8" key="1">
    <citation type="journal article" date="2019" name="Int. J. Syst. Evol. Microbiol.">
        <title>The Global Catalogue of Microorganisms (GCM) 10K type strain sequencing project: providing services to taxonomists for standard genome sequencing and annotation.</title>
        <authorList>
            <consortium name="The Broad Institute Genomics Platform"/>
            <consortium name="The Broad Institute Genome Sequencing Center for Infectious Disease"/>
            <person name="Wu L."/>
            <person name="Ma J."/>
        </authorList>
    </citation>
    <scope>NUCLEOTIDE SEQUENCE [LARGE SCALE GENOMIC DNA]</scope>
    <source>
        <strain evidence="7 8">JCM 3146</strain>
    </source>
</reference>
<evidence type="ECO:0000256" key="2">
    <source>
        <dbReference type="ARBA" id="ARBA00022679"/>
    </source>
</evidence>
<protein>
    <recommendedName>
        <fullName evidence="3">Methyltransferase</fullName>
        <ecNumber evidence="3">2.1.1.-</ecNumber>
    </recommendedName>
</protein>
<evidence type="ECO:0000256" key="3">
    <source>
        <dbReference type="RuleBase" id="RU362026"/>
    </source>
</evidence>
<dbReference type="InterPro" id="IPR029063">
    <property type="entry name" value="SAM-dependent_MTases_sf"/>
</dbReference>
<feature type="region of interest" description="Disordered" evidence="4">
    <location>
        <begin position="318"/>
        <end position="341"/>
    </location>
</feature>
<accession>A0ABN0W0Y9</accession>
<dbReference type="InterPro" id="IPR011856">
    <property type="entry name" value="tRNA_endonuc-like_dom_sf"/>
</dbReference>
<dbReference type="PANTHER" id="PTHR13370">
    <property type="entry name" value="RNA METHYLASE-RELATED"/>
    <property type="match status" value="1"/>
</dbReference>
<dbReference type="CDD" id="cd02440">
    <property type="entry name" value="AdoMet_MTases"/>
    <property type="match status" value="1"/>
</dbReference>
<dbReference type="Gene3D" id="3.40.50.150">
    <property type="entry name" value="Vaccinia Virus protein VP39"/>
    <property type="match status" value="1"/>
</dbReference>
<evidence type="ECO:0000313" key="7">
    <source>
        <dbReference type="EMBL" id="GAA0322355.1"/>
    </source>
</evidence>
<feature type="domain" description="DNA methylase N-4/N-6" evidence="5">
    <location>
        <begin position="9"/>
        <end position="184"/>
    </location>
</feature>
<gene>
    <name evidence="7" type="ORF">GCM10010151_10220</name>
</gene>
<dbReference type="InterPro" id="IPR001091">
    <property type="entry name" value="RM_Methyltransferase"/>
</dbReference>
<dbReference type="SUPFAM" id="SSF53335">
    <property type="entry name" value="S-adenosyl-L-methionine-dependent methyltransferases"/>
    <property type="match status" value="1"/>
</dbReference>
<dbReference type="Gene3D" id="3.40.1350.10">
    <property type="match status" value="1"/>
</dbReference>
<sequence>MYAKSDKSTWNKESSFIPYNPDDLDEKTKQKYSLVDEGGRRYQLTSLINPNADRPNLTYEFLGVTRVWRWTRDRMEQAYRDGVVVQTAPGRVPRLKRYLDEQRGKPLGDVWTDIPPLNSRAAERLGYPTQKPESLLERIISISSNRGDTVLDPFCGCGTTVTVAQKLGRRWIGIDISPTAVNIMARRLKRIAGTKSPKLVGLPSTVESLRQLKPFEFQNWVIQQFYGVNSPRKTGDMGIDGYTFLTHDPIQVKQSDRVGRDVVDKFETAVKRDRSTTGWIVAFSFTKGAREEAARARWHENLDIKLVTVADLLKPKTERRGPMWPEPASVTELPLSGPSETREITAEELIASARTAG</sequence>
<organism evidence="7 8">
    <name type="scientific">Actinoallomurus spadix</name>
    <dbReference type="NCBI Taxonomy" id="79912"/>
    <lineage>
        <taxon>Bacteria</taxon>
        <taxon>Bacillati</taxon>
        <taxon>Actinomycetota</taxon>
        <taxon>Actinomycetes</taxon>
        <taxon>Streptosporangiales</taxon>
        <taxon>Thermomonosporaceae</taxon>
        <taxon>Actinoallomurus</taxon>
    </lineage>
</organism>
<feature type="domain" description="Restriction endonuclease type IV Mrr" evidence="6">
    <location>
        <begin position="210"/>
        <end position="313"/>
    </location>
</feature>